<dbReference type="Proteomes" id="UP000663887">
    <property type="component" value="Unassembled WGS sequence"/>
</dbReference>
<dbReference type="Proteomes" id="UP000663842">
    <property type="component" value="Unassembled WGS sequence"/>
</dbReference>
<reference evidence="7" key="1">
    <citation type="submission" date="2021-02" db="EMBL/GenBank/DDBJ databases">
        <authorList>
            <person name="Nowell W R."/>
        </authorList>
    </citation>
    <scope>NUCLEOTIDE SEQUENCE</scope>
</reference>
<evidence type="ECO:0000259" key="5">
    <source>
        <dbReference type="Pfam" id="PF01385"/>
    </source>
</evidence>
<dbReference type="InterPro" id="IPR001959">
    <property type="entry name" value="Transposase"/>
</dbReference>
<dbReference type="AlphaFoldDB" id="A0A817A8U6"/>
<comment type="similarity">
    <text evidence="1">In the C-terminal section; belongs to the transposase 35 family.</text>
</comment>
<organism evidence="7 9">
    <name type="scientific">Rotaria magnacalcarata</name>
    <dbReference type="NCBI Taxonomy" id="392030"/>
    <lineage>
        <taxon>Eukaryota</taxon>
        <taxon>Metazoa</taxon>
        <taxon>Spiralia</taxon>
        <taxon>Gnathifera</taxon>
        <taxon>Rotifera</taxon>
        <taxon>Eurotatoria</taxon>
        <taxon>Bdelloidea</taxon>
        <taxon>Philodinida</taxon>
        <taxon>Philodinidae</taxon>
        <taxon>Rotaria</taxon>
    </lineage>
</organism>
<sequence>MSFWLTLWKSSEEDSFLSNCPSQVLQQKLKDLEKAFKDCFDKKQPLKRIPRWRKKAIHNSFRYPQGFKISGIRIFLPKIGWVNFFNSRGIVGIAKNVTVSKTGNNWYISIQTELEIEQPIHTSTSQIGINLGITKFTAFSNGQFYESVKSFEKNREKLAKAQRLLKRKKRFSQNWKREVKKISNIHTKIANTRMDHLHKLSTEICKNHAIIFVEDLKIANMSKSAKGDLENHGTNIKAKTGLNRSILDQGWGEFRRQLKYKSLWVGGETIEVRSAYTSQSCSACGNKSKSNRISQERFHCQICDYKENADINAAKNILAAGQAAIACGEIALVTSTKQELLGTSNSLPA</sequence>
<feature type="domain" description="Probable transposase IS891/IS1136/IS1341" evidence="5">
    <location>
        <begin position="109"/>
        <end position="224"/>
    </location>
</feature>
<name>A0A817A8U6_9BILA</name>
<evidence type="ECO:0000313" key="8">
    <source>
        <dbReference type="EMBL" id="CAF3761433.1"/>
    </source>
</evidence>
<evidence type="ECO:0000256" key="4">
    <source>
        <dbReference type="ARBA" id="ARBA00023172"/>
    </source>
</evidence>
<gene>
    <name evidence="8" type="ORF">UXM345_LOCUS2585</name>
    <name evidence="7" type="ORF">XDN619_LOCUS34426</name>
</gene>
<evidence type="ECO:0000259" key="6">
    <source>
        <dbReference type="Pfam" id="PF07282"/>
    </source>
</evidence>
<evidence type="ECO:0000313" key="7">
    <source>
        <dbReference type="EMBL" id="CAF2232950.1"/>
    </source>
</evidence>
<protein>
    <recommendedName>
        <fullName evidence="10">Transposase</fullName>
    </recommendedName>
</protein>
<evidence type="ECO:0000313" key="9">
    <source>
        <dbReference type="Proteomes" id="UP000663887"/>
    </source>
</evidence>
<dbReference type="GO" id="GO:0003677">
    <property type="term" value="F:DNA binding"/>
    <property type="evidence" value="ECO:0007669"/>
    <property type="project" value="UniProtKB-KW"/>
</dbReference>
<keyword evidence="3" id="KW-0238">DNA-binding</keyword>
<evidence type="ECO:0000256" key="2">
    <source>
        <dbReference type="ARBA" id="ARBA00022578"/>
    </source>
</evidence>
<comment type="caution">
    <text evidence="7">The sequence shown here is derived from an EMBL/GenBank/DDBJ whole genome shotgun (WGS) entry which is preliminary data.</text>
</comment>
<dbReference type="InterPro" id="IPR010095">
    <property type="entry name" value="Cas12f1-like_TNB"/>
</dbReference>
<dbReference type="EMBL" id="CAJNRG010017537">
    <property type="protein sequence ID" value="CAF2232950.1"/>
    <property type="molecule type" value="Genomic_DNA"/>
</dbReference>
<dbReference type="SMR" id="A0A817A8U6"/>
<keyword evidence="2" id="KW-0815">Transposition</keyword>
<accession>A0A817A8U6</accession>
<evidence type="ECO:0000256" key="3">
    <source>
        <dbReference type="ARBA" id="ARBA00023125"/>
    </source>
</evidence>
<dbReference type="EMBL" id="CAJOBF010000159">
    <property type="protein sequence ID" value="CAF3761433.1"/>
    <property type="molecule type" value="Genomic_DNA"/>
</dbReference>
<proteinExistence type="inferred from homology"/>
<feature type="domain" description="Cas12f1-like TNB" evidence="6">
    <location>
        <begin position="251"/>
        <end position="317"/>
    </location>
</feature>
<dbReference type="Pfam" id="PF01385">
    <property type="entry name" value="OrfB_IS605"/>
    <property type="match status" value="1"/>
</dbReference>
<dbReference type="Pfam" id="PF07282">
    <property type="entry name" value="Cas12f1-like_TNB"/>
    <property type="match status" value="1"/>
</dbReference>
<dbReference type="GO" id="GO:0006310">
    <property type="term" value="P:DNA recombination"/>
    <property type="evidence" value="ECO:0007669"/>
    <property type="project" value="UniProtKB-KW"/>
</dbReference>
<keyword evidence="4" id="KW-0233">DNA recombination</keyword>
<dbReference type="NCBIfam" id="NF040570">
    <property type="entry name" value="guided_TnpB"/>
    <property type="match status" value="1"/>
</dbReference>
<evidence type="ECO:0000256" key="1">
    <source>
        <dbReference type="ARBA" id="ARBA00008761"/>
    </source>
</evidence>
<dbReference type="GO" id="GO:0032196">
    <property type="term" value="P:transposition"/>
    <property type="evidence" value="ECO:0007669"/>
    <property type="project" value="UniProtKB-KW"/>
</dbReference>
<evidence type="ECO:0008006" key="10">
    <source>
        <dbReference type="Google" id="ProtNLM"/>
    </source>
</evidence>